<gene>
    <name evidence="3" type="ORF">SAMN04489745_3366</name>
</gene>
<dbReference type="AlphaFoldDB" id="A0A1H4W142"/>
<dbReference type="EMBL" id="FNSN01000004">
    <property type="protein sequence ID" value="SEC86371.1"/>
    <property type="molecule type" value="Genomic_DNA"/>
</dbReference>
<feature type="region of interest" description="Disordered" evidence="1">
    <location>
        <begin position="182"/>
        <end position="202"/>
    </location>
</feature>
<accession>A0A1H4W142</accession>
<dbReference type="PROSITE" id="PS51186">
    <property type="entry name" value="GNAT"/>
    <property type="match status" value="1"/>
</dbReference>
<sequence length="202" mass="22242">MVISGSRLGVQPTPPIAPITTDRLVLRPTESSDAPALERIRGSEETTRYLSHEALDPTQVRERIASDQARAAASTTTVFRHAWAIQLRDSGQVIGEASTWTTRNPPEPGHLEPGQAALGYVLDPAFHRRGYGSEAARALVEWLFTQRDIRTAFAGVFEPNVASQALLRSLGFTPDRWFTAEQDQSGKGLPSIRFRLDRPDPA</sequence>
<reference evidence="3 4" key="1">
    <citation type="submission" date="2016-10" db="EMBL/GenBank/DDBJ databases">
        <authorList>
            <person name="de Groot N.N."/>
        </authorList>
    </citation>
    <scope>NUCLEOTIDE SEQUENCE [LARGE SCALE GENOMIC DNA]</scope>
    <source>
        <strain evidence="3 4">DSM 10495</strain>
    </source>
</reference>
<keyword evidence="4" id="KW-1185">Reference proteome</keyword>
<dbReference type="GO" id="GO:0016747">
    <property type="term" value="F:acyltransferase activity, transferring groups other than amino-acyl groups"/>
    <property type="evidence" value="ECO:0007669"/>
    <property type="project" value="InterPro"/>
</dbReference>
<dbReference type="SUPFAM" id="SSF55729">
    <property type="entry name" value="Acyl-CoA N-acyltransferases (Nat)"/>
    <property type="match status" value="1"/>
</dbReference>
<evidence type="ECO:0000259" key="2">
    <source>
        <dbReference type="PROSITE" id="PS51186"/>
    </source>
</evidence>
<dbReference type="CDD" id="cd04301">
    <property type="entry name" value="NAT_SF"/>
    <property type="match status" value="1"/>
</dbReference>
<evidence type="ECO:0000313" key="4">
    <source>
        <dbReference type="Proteomes" id="UP000182652"/>
    </source>
</evidence>
<dbReference type="PANTHER" id="PTHR43792">
    <property type="entry name" value="GNAT FAMILY, PUTATIVE (AFU_ORTHOLOGUE AFUA_3G00765)-RELATED-RELATED"/>
    <property type="match status" value="1"/>
</dbReference>
<dbReference type="STRING" id="156980.SAMN04489745_3366"/>
<organism evidence="3 4">
    <name type="scientific">Arthrobacter woluwensis</name>
    <dbReference type="NCBI Taxonomy" id="156980"/>
    <lineage>
        <taxon>Bacteria</taxon>
        <taxon>Bacillati</taxon>
        <taxon>Actinomycetota</taxon>
        <taxon>Actinomycetes</taxon>
        <taxon>Micrococcales</taxon>
        <taxon>Micrococcaceae</taxon>
        <taxon>Arthrobacter</taxon>
    </lineage>
</organism>
<dbReference type="InterPro" id="IPR000182">
    <property type="entry name" value="GNAT_dom"/>
</dbReference>
<evidence type="ECO:0000256" key="1">
    <source>
        <dbReference type="SAM" id="MobiDB-lite"/>
    </source>
</evidence>
<dbReference type="InterPro" id="IPR051531">
    <property type="entry name" value="N-acetyltransferase"/>
</dbReference>
<evidence type="ECO:0000313" key="3">
    <source>
        <dbReference type="EMBL" id="SEC86371.1"/>
    </source>
</evidence>
<dbReference type="InterPro" id="IPR016181">
    <property type="entry name" value="Acyl_CoA_acyltransferase"/>
</dbReference>
<name>A0A1H4W142_9MICC</name>
<dbReference type="RefSeq" id="WP_066214748.1">
    <property type="nucleotide sequence ID" value="NZ_FNSN01000004.1"/>
</dbReference>
<keyword evidence="3" id="KW-0808">Transferase</keyword>
<protein>
    <submittedName>
        <fullName evidence="3">Protein N-acetyltransferase, RimJ/RimL family</fullName>
    </submittedName>
</protein>
<dbReference type="Gene3D" id="3.40.630.30">
    <property type="match status" value="1"/>
</dbReference>
<proteinExistence type="predicted"/>
<dbReference type="Proteomes" id="UP000182652">
    <property type="component" value="Unassembled WGS sequence"/>
</dbReference>
<dbReference type="Pfam" id="PF13302">
    <property type="entry name" value="Acetyltransf_3"/>
    <property type="match status" value="1"/>
</dbReference>
<feature type="domain" description="N-acetyltransferase" evidence="2">
    <location>
        <begin position="24"/>
        <end position="199"/>
    </location>
</feature>